<organism evidence="2 3">
    <name type="scientific">Coprinellus micaceus</name>
    <name type="common">Glistening ink-cap mushroom</name>
    <name type="synonym">Coprinus micaceus</name>
    <dbReference type="NCBI Taxonomy" id="71717"/>
    <lineage>
        <taxon>Eukaryota</taxon>
        <taxon>Fungi</taxon>
        <taxon>Dikarya</taxon>
        <taxon>Basidiomycota</taxon>
        <taxon>Agaricomycotina</taxon>
        <taxon>Agaricomycetes</taxon>
        <taxon>Agaricomycetidae</taxon>
        <taxon>Agaricales</taxon>
        <taxon>Agaricineae</taxon>
        <taxon>Psathyrellaceae</taxon>
        <taxon>Coprinellus</taxon>
    </lineage>
</organism>
<evidence type="ECO:0000313" key="2">
    <source>
        <dbReference type="EMBL" id="TEB29364.1"/>
    </source>
</evidence>
<evidence type="ECO:0000256" key="1">
    <source>
        <dbReference type="SAM" id="MobiDB-lite"/>
    </source>
</evidence>
<dbReference type="AlphaFoldDB" id="A0A4Y7T5Y4"/>
<dbReference type="EMBL" id="QPFP01000028">
    <property type="protein sequence ID" value="TEB29364.1"/>
    <property type="molecule type" value="Genomic_DNA"/>
</dbReference>
<feature type="region of interest" description="Disordered" evidence="1">
    <location>
        <begin position="1"/>
        <end position="44"/>
    </location>
</feature>
<sequence length="156" mass="16499">MNLSVLLGPRQAPPQAEPEGGNDEGEDRMEVDPATETPHPQATAGFPTALFLVKQRIGTARSNLIAGGPVPTQAGHNSRVNAHLTDLAANAPANGYAQGSPSHIPHTSPEALAYIDAEALRVELGFLEALRSLLSAVLGGVETELRHCRRCGDRQR</sequence>
<proteinExistence type="predicted"/>
<dbReference type="Proteomes" id="UP000298030">
    <property type="component" value="Unassembled WGS sequence"/>
</dbReference>
<gene>
    <name evidence="2" type="ORF">FA13DRAFT_1793420</name>
</gene>
<evidence type="ECO:0000313" key="3">
    <source>
        <dbReference type="Proteomes" id="UP000298030"/>
    </source>
</evidence>
<keyword evidence="3" id="KW-1185">Reference proteome</keyword>
<accession>A0A4Y7T5Y4</accession>
<reference evidence="2 3" key="1">
    <citation type="journal article" date="2019" name="Nat. Ecol. Evol.">
        <title>Megaphylogeny resolves global patterns of mushroom evolution.</title>
        <authorList>
            <person name="Varga T."/>
            <person name="Krizsan K."/>
            <person name="Foldi C."/>
            <person name="Dima B."/>
            <person name="Sanchez-Garcia M."/>
            <person name="Sanchez-Ramirez S."/>
            <person name="Szollosi G.J."/>
            <person name="Szarkandi J.G."/>
            <person name="Papp V."/>
            <person name="Albert L."/>
            <person name="Andreopoulos W."/>
            <person name="Angelini C."/>
            <person name="Antonin V."/>
            <person name="Barry K.W."/>
            <person name="Bougher N.L."/>
            <person name="Buchanan P."/>
            <person name="Buyck B."/>
            <person name="Bense V."/>
            <person name="Catcheside P."/>
            <person name="Chovatia M."/>
            <person name="Cooper J."/>
            <person name="Damon W."/>
            <person name="Desjardin D."/>
            <person name="Finy P."/>
            <person name="Geml J."/>
            <person name="Haridas S."/>
            <person name="Hughes K."/>
            <person name="Justo A."/>
            <person name="Karasinski D."/>
            <person name="Kautmanova I."/>
            <person name="Kiss B."/>
            <person name="Kocsube S."/>
            <person name="Kotiranta H."/>
            <person name="LaButti K.M."/>
            <person name="Lechner B.E."/>
            <person name="Liimatainen K."/>
            <person name="Lipzen A."/>
            <person name="Lukacs Z."/>
            <person name="Mihaltcheva S."/>
            <person name="Morgado L.N."/>
            <person name="Niskanen T."/>
            <person name="Noordeloos M.E."/>
            <person name="Ohm R.A."/>
            <person name="Ortiz-Santana B."/>
            <person name="Ovrebo C."/>
            <person name="Racz N."/>
            <person name="Riley R."/>
            <person name="Savchenko A."/>
            <person name="Shiryaev A."/>
            <person name="Soop K."/>
            <person name="Spirin V."/>
            <person name="Szebenyi C."/>
            <person name="Tomsovsky M."/>
            <person name="Tulloss R.E."/>
            <person name="Uehling J."/>
            <person name="Grigoriev I.V."/>
            <person name="Vagvolgyi C."/>
            <person name="Papp T."/>
            <person name="Martin F.M."/>
            <person name="Miettinen O."/>
            <person name="Hibbett D.S."/>
            <person name="Nagy L.G."/>
        </authorList>
    </citation>
    <scope>NUCLEOTIDE SEQUENCE [LARGE SCALE GENOMIC DNA]</scope>
    <source>
        <strain evidence="2 3">FP101781</strain>
    </source>
</reference>
<protein>
    <submittedName>
        <fullName evidence="2">Uncharacterized protein</fullName>
    </submittedName>
</protein>
<comment type="caution">
    <text evidence="2">The sequence shown here is derived from an EMBL/GenBank/DDBJ whole genome shotgun (WGS) entry which is preliminary data.</text>
</comment>
<feature type="compositionally biased region" description="Acidic residues" evidence="1">
    <location>
        <begin position="20"/>
        <end position="29"/>
    </location>
</feature>
<name>A0A4Y7T5Y4_COPMI</name>